<evidence type="ECO:0000259" key="1">
    <source>
        <dbReference type="PROSITE" id="PS50011"/>
    </source>
</evidence>
<dbReference type="SMART" id="SM00220">
    <property type="entry name" value="S_TKc"/>
    <property type="match status" value="1"/>
</dbReference>
<dbReference type="InterPro" id="IPR011009">
    <property type="entry name" value="Kinase-like_dom_sf"/>
</dbReference>
<organism evidence="2">
    <name type="scientific">Mimiviridae sp. ChoanoV1</name>
    <dbReference type="NCBI Taxonomy" id="2596887"/>
    <lineage>
        <taxon>Viruses</taxon>
        <taxon>Varidnaviria</taxon>
        <taxon>Bamfordvirae</taxon>
        <taxon>Nucleocytoviricota</taxon>
        <taxon>Megaviricetes</taxon>
        <taxon>Imitervirales</taxon>
        <taxon>Schizomimiviridae</taxon>
    </lineage>
</organism>
<dbReference type="GO" id="GO:0005524">
    <property type="term" value="F:ATP binding"/>
    <property type="evidence" value="ECO:0007669"/>
    <property type="project" value="InterPro"/>
</dbReference>
<feature type="domain" description="Protein kinase" evidence="1">
    <location>
        <begin position="9"/>
        <end position="342"/>
    </location>
</feature>
<dbReference type="InterPro" id="IPR000719">
    <property type="entry name" value="Prot_kinase_dom"/>
</dbReference>
<sequence length="342" mass="41182">MNNLLIKEGQFTIILGEGHFSKFLKHENIQLNPLIYKKDDLINDSDDFTNKLMKISYINDFHSDYILKEIKKINNYKIYFSLPNSKKTDIPNSSLLYSFISNLDFNDEIHPIIKKNFNLYYSLINNEGDYDLQEIFQKIYDYGDISIWEDKPKKKIICFIRQLLEAVDFLHKNKIVHLDIKPENIMYNQLISNFSKRFKLIDFGFADKEPFNHSLDKPKGTLGYTPTYYFSNNERWLPTLHPNDWENGKHISLFNQGDKRFLIYKSDIFSLGRVIFYLDHLLNNQFLNQYKNDKWFCCKKKRYKKLYDNIYINSLTFYMTEEKIEKRYDIDLCFKFLNLTLL</sequence>
<dbReference type="InterPro" id="IPR008271">
    <property type="entry name" value="Ser/Thr_kinase_AS"/>
</dbReference>
<dbReference type="PANTHER" id="PTHR44167:SF24">
    <property type="entry name" value="SERINE_THREONINE-PROTEIN KINASE CHK2"/>
    <property type="match status" value="1"/>
</dbReference>
<protein>
    <submittedName>
        <fullName evidence="2">Protein kinase domain protein</fullName>
    </submittedName>
</protein>
<keyword evidence="2" id="KW-0808">Transferase</keyword>
<dbReference type="Gene3D" id="1.10.510.10">
    <property type="entry name" value="Transferase(Phosphotransferase) domain 1"/>
    <property type="match status" value="1"/>
</dbReference>
<dbReference type="Pfam" id="PF00069">
    <property type="entry name" value="Pkinase"/>
    <property type="match status" value="1"/>
</dbReference>
<keyword evidence="2" id="KW-0418">Kinase</keyword>
<dbReference type="PROSITE" id="PS50011">
    <property type="entry name" value="PROTEIN_KINASE_DOM"/>
    <property type="match status" value="1"/>
</dbReference>
<dbReference type="EMBL" id="MK250085">
    <property type="protein sequence ID" value="QDY51636.1"/>
    <property type="molecule type" value="Genomic_DNA"/>
</dbReference>
<reference evidence="2" key="1">
    <citation type="submission" date="2018-11" db="EMBL/GenBank/DDBJ databases">
        <title>A distinct lineage of giant viruses engineers rhodopsin photosystems in predatory marine eukaryotes.</title>
        <authorList>
            <person name="Needham D.M."/>
            <person name="Yoshizawa S."/>
            <person name="Hosaka T."/>
            <person name="Poirier C."/>
            <person name="Choi C.-J."/>
            <person name="Hehenberger E."/>
            <person name="Irwin N.A.T."/>
            <person name="Wilken S."/>
            <person name="Yung C.-M."/>
            <person name="Bachy C."/>
            <person name="Kurihara R."/>
            <person name="Nakajima Y."/>
            <person name="Kojima K."/>
            <person name="Kimura-Someya T."/>
            <person name="Leonard G."/>
            <person name="Malmstrom R.R."/>
            <person name="Mende D."/>
            <person name="Olson D.K."/>
            <person name="Sudo Y."/>
            <person name="Sudek S."/>
            <person name="Richards T.A."/>
            <person name="DeLong E.F."/>
            <person name="Keeling P.J."/>
            <person name="Santoro A.E."/>
            <person name="Shirouzu M."/>
            <person name="Iwasaki W."/>
            <person name="Worden A.Z."/>
        </authorList>
    </citation>
    <scope>NUCLEOTIDE SEQUENCE</scope>
</reference>
<dbReference type="SUPFAM" id="SSF56112">
    <property type="entry name" value="Protein kinase-like (PK-like)"/>
    <property type="match status" value="1"/>
</dbReference>
<proteinExistence type="predicted"/>
<evidence type="ECO:0000313" key="2">
    <source>
        <dbReference type="EMBL" id="QDY51636.1"/>
    </source>
</evidence>
<accession>A0A5B8ID75</accession>
<name>A0A5B8ID75_9VIRU</name>
<dbReference type="GO" id="GO:0004674">
    <property type="term" value="F:protein serine/threonine kinase activity"/>
    <property type="evidence" value="ECO:0007669"/>
    <property type="project" value="TreeGrafter"/>
</dbReference>
<dbReference type="PROSITE" id="PS00108">
    <property type="entry name" value="PROTEIN_KINASE_ST"/>
    <property type="match status" value="1"/>
</dbReference>
<dbReference type="PANTHER" id="PTHR44167">
    <property type="entry name" value="OVARIAN-SPECIFIC SERINE/THREONINE-PROTEIN KINASE LOK-RELATED"/>
    <property type="match status" value="1"/>
</dbReference>
<gene>
    <name evidence="2" type="ORF">1_21</name>
</gene>